<evidence type="ECO:0000313" key="2">
    <source>
        <dbReference type="Proteomes" id="UP000823485"/>
    </source>
</evidence>
<proteinExistence type="predicted"/>
<reference evidence="1 2" key="1">
    <citation type="submission" date="2021-01" db="EMBL/GenBank/DDBJ databases">
        <title>Genomic Encyclopedia of Type Strains, Phase IV (KMG-IV): sequencing the most valuable type-strain genomes for metagenomic binning, comparative biology and taxonomic classification.</title>
        <authorList>
            <person name="Goeker M."/>
        </authorList>
    </citation>
    <scope>NUCLEOTIDE SEQUENCE [LARGE SCALE GENOMIC DNA]</scope>
    <source>
        <strain evidence="1 2">DSM 105453</strain>
    </source>
</reference>
<evidence type="ECO:0000313" key="1">
    <source>
        <dbReference type="EMBL" id="MBM7717720.1"/>
    </source>
</evidence>
<organism evidence="1 2">
    <name type="scientific">Siminovitchia thermophila</name>
    <dbReference type="NCBI Taxonomy" id="1245522"/>
    <lineage>
        <taxon>Bacteria</taxon>
        <taxon>Bacillati</taxon>
        <taxon>Bacillota</taxon>
        <taxon>Bacilli</taxon>
        <taxon>Bacillales</taxon>
        <taxon>Bacillaceae</taxon>
        <taxon>Siminovitchia</taxon>
    </lineage>
</organism>
<feature type="non-terminal residue" evidence="1">
    <location>
        <position position="38"/>
    </location>
</feature>
<name>A0ABS2REF8_9BACI</name>
<comment type="caution">
    <text evidence="1">The sequence shown here is derived from an EMBL/GenBank/DDBJ whole genome shotgun (WGS) entry which is preliminary data.</text>
</comment>
<keyword evidence="2" id="KW-1185">Reference proteome</keyword>
<accession>A0ABS2REF8</accession>
<dbReference type="Proteomes" id="UP000823485">
    <property type="component" value="Unassembled WGS sequence"/>
</dbReference>
<gene>
    <name evidence="1" type="ORF">JOC94_004761</name>
</gene>
<protein>
    <submittedName>
        <fullName evidence="1">Uncharacterized protein</fullName>
    </submittedName>
</protein>
<dbReference type="EMBL" id="JAFBFH010000078">
    <property type="protein sequence ID" value="MBM7717720.1"/>
    <property type="molecule type" value="Genomic_DNA"/>
</dbReference>
<sequence>MHFFENPMKMTISSSDYTPFPVNFWEFRNLLVWNAESI</sequence>